<proteinExistence type="predicted"/>
<keyword evidence="1" id="KW-0472">Membrane</keyword>
<evidence type="ECO:0000313" key="2">
    <source>
        <dbReference type="EMBL" id="QOI90333.1"/>
    </source>
</evidence>
<accession>A0A7M3UNQ6</accession>
<feature type="transmembrane region" description="Helical" evidence="1">
    <location>
        <begin position="6"/>
        <end position="22"/>
    </location>
</feature>
<keyword evidence="1" id="KW-1133">Transmembrane helix</keyword>
<protein>
    <submittedName>
        <fullName evidence="2">Uncharacterized protein</fullName>
    </submittedName>
</protein>
<dbReference type="EMBL" id="MT663535">
    <property type="protein sequence ID" value="QOI90333.1"/>
    <property type="molecule type" value="Genomic_DNA"/>
</dbReference>
<organism evidence="2">
    <name type="scientific">Pyramimonas orientalis virus</name>
    <name type="common">PoV01</name>
    <dbReference type="NCBI Taxonomy" id="455367"/>
    <lineage>
        <taxon>Viruses</taxon>
        <taxon>Varidnaviria</taxon>
        <taxon>Bamfordvirae</taxon>
        <taxon>Nucleocytoviricota</taxon>
        <taxon>Megaviricetes</taxon>
        <taxon>Imitervirales</taxon>
        <taxon>Allomimiviridae</taxon>
        <taxon>Heliosvirus</taxon>
        <taxon>Heliosvirus raunefjordenense</taxon>
    </lineage>
</organism>
<organismHost>
    <name type="scientific">Pyramimonas plurioculata</name>
    <dbReference type="NCBI Taxonomy" id="36893"/>
</organismHost>
<keyword evidence="1" id="KW-0812">Transmembrane</keyword>
<evidence type="ECO:0000256" key="1">
    <source>
        <dbReference type="SAM" id="Phobius"/>
    </source>
</evidence>
<reference evidence="2" key="1">
    <citation type="submission" date="2020-06" db="EMBL/GenBank/DDBJ databases">
        <title>Lateral gene transfer of anion-conducting channel rhodopsins between green algae and giant viruses.</title>
        <authorList>
            <person name="Rozenberg A."/>
            <person name="Oppermann J."/>
            <person name="Wietek J."/>
            <person name="Fernandez Lahore R.G."/>
            <person name="Sandaa R.-A."/>
            <person name="Bratbak G."/>
            <person name="Hegemann P."/>
            <person name="Beja O."/>
        </authorList>
    </citation>
    <scope>NUCLEOTIDE SEQUENCE</scope>
    <source>
        <strain evidence="2">01B</strain>
    </source>
</reference>
<name>A0A7M3UNQ6_POV01</name>
<gene>
    <name evidence="2" type="ORF">HWQ62_00196</name>
</gene>
<sequence>MKDLYKYVVLVVCTLLIIVLVYKKVMYKEELCVNHPLHHDSKYECGNSTKCTRKECHKIIHKDVYEQCRKKMSEAECVERDMAIAWTSYIFP</sequence>